<proteinExistence type="predicted"/>
<reference evidence="1" key="1">
    <citation type="submission" date="2014-09" db="EMBL/GenBank/DDBJ databases">
        <authorList>
            <person name="Magalhaes I.L.F."/>
            <person name="Oliveira U."/>
            <person name="Santos F.R."/>
            <person name="Vidigal T.H.D.A."/>
            <person name="Brescovit A.D."/>
            <person name="Santos A.J."/>
        </authorList>
    </citation>
    <scope>NUCLEOTIDE SEQUENCE</scope>
    <source>
        <tissue evidence="1">Shoot tissue taken approximately 20 cm above the soil surface</tissue>
    </source>
</reference>
<dbReference type="EMBL" id="GBRH01191583">
    <property type="protein sequence ID" value="JAE06313.1"/>
    <property type="molecule type" value="Transcribed_RNA"/>
</dbReference>
<reference evidence="1" key="2">
    <citation type="journal article" date="2015" name="Data Brief">
        <title>Shoot transcriptome of the giant reed, Arundo donax.</title>
        <authorList>
            <person name="Barrero R.A."/>
            <person name="Guerrero F.D."/>
            <person name="Moolhuijzen P."/>
            <person name="Goolsby J.A."/>
            <person name="Tidwell J."/>
            <person name="Bellgard S.E."/>
            <person name="Bellgard M.I."/>
        </authorList>
    </citation>
    <scope>NUCLEOTIDE SEQUENCE</scope>
    <source>
        <tissue evidence="1">Shoot tissue taken approximately 20 cm above the soil surface</tissue>
    </source>
</reference>
<organism evidence="1">
    <name type="scientific">Arundo donax</name>
    <name type="common">Giant reed</name>
    <name type="synonym">Donax arundinaceus</name>
    <dbReference type="NCBI Taxonomy" id="35708"/>
    <lineage>
        <taxon>Eukaryota</taxon>
        <taxon>Viridiplantae</taxon>
        <taxon>Streptophyta</taxon>
        <taxon>Embryophyta</taxon>
        <taxon>Tracheophyta</taxon>
        <taxon>Spermatophyta</taxon>
        <taxon>Magnoliopsida</taxon>
        <taxon>Liliopsida</taxon>
        <taxon>Poales</taxon>
        <taxon>Poaceae</taxon>
        <taxon>PACMAD clade</taxon>
        <taxon>Arundinoideae</taxon>
        <taxon>Arundineae</taxon>
        <taxon>Arundo</taxon>
    </lineage>
</organism>
<dbReference type="AlphaFoldDB" id="A0A0A9FDG8"/>
<protein>
    <submittedName>
        <fullName evidence="1">Uncharacterized protein</fullName>
    </submittedName>
</protein>
<sequence length="21" mass="2319">MPMKTNVMPNTNIIILSVSNT</sequence>
<name>A0A0A9FDG8_ARUDO</name>
<accession>A0A0A9FDG8</accession>
<evidence type="ECO:0000313" key="1">
    <source>
        <dbReference type="EMBL" id="JAE06313.1"/>
    </source>
</evidence>